<feature type="transmembrane region" description="Helical" evidence="1">
    <location>
        <begin position="6"/>
        <end position="28"/>
    </location>
</feature>
<gene>
    <name evidence="2" type="ORF">MM59RIKEN_07420</name>
</gene>
<dbReference type="EMBL" id="AP023420">
    <property type="protein sequence ID" value="BCK83423.1"/>
    <property type="molecule type" value="Genomic_DNA"/>
</dbReference>
<organism evidence="2 3">
    <name type="scientific">Pusillibacter faecalis</name>
    <dbReference type="NCBI Taxonomy" id="2714358"/>
    <lineage>
        <taxon>Bacteria</taxon>
        <taxon>Bacillati</taxon>
        <taxon>Bacillota</taxon>
        <taxon>Clostridia</taxon>
        <taxon>Eubacteriales</taxon>
        <taxon>Oscillospiraceae</taxon>
        <taxon>Pusillibacter</taxon>
    </lineage>
</organism>
<reference evidence="2" key="1">
    <citation type="submission" date="2020-09" db="EMBL/GenBank/DDBJ databases">
        <title>New species isolated from human feces.</title>
        <authorList>
            <person name="Kitahara M."/>
            <person name="Shigeno Y."/>
            <person name="Shime M."/>
            <person name="Matsumoto Y."/>
            <person name="Nakamura S."/>
            <person name="Motooka D."/>
            <person name="Fukuoka S."/>
            <person name="Nishikawa H."/>
            <person name="Benno Y."/>
        </authorList>
    </citation>
    <scope>NUCLEOTIDE SEQUENCE</scope>
    <source>
        <strain evidence="2">MM59</strain>
    </source>
</reference>
<name>A0A810QFX9_9FIRM</name>
<evidence type="ECO:0000313" key="3">
    <source>
        <dbReference type="Proteomes" id="UP000679848"/>
    </source>
</evidence>
<keyword evidence="3" id="KW-1185">Reference proteome</keyword>
<dbReference type="Proteomes" id="UP000679848">
    <property type="component" value="Chromosome"/>
</dbReference>
<keyword evidence="1" id="KW-0812">Transmembrane</keyword>
<proteinExistence type="predicted"/>
<evidence type="ECO:0000256" key="1">
    <source>
        <dbReference type="SAM" id="Phobius"/>
    </source>
</evidence>
<keyword evidence="1" id="KW-1133">Transmembrane helix</keyword>
<accession>A0A810QFX9</accession>
<dbReference type="RefSeq" id="WP_213542679.1">
    <property type="nucleotide sequence ID" value="NZ_AP023420.1"/>
</dbReference>
<dbReference type="KEGG" id="pfaa:MM59RIKEN_07420"/>
<keyword evidence="1" id="KW-0472">Membrane</keyword>
<dbReference type="AlphaFoldDB" id="A0A810QFX9"/>
<feature type="transmembrane region" description="Helical" evidence="1">
    <location>
        <begin position="35"/>
        <end position="54"/>
    </location>
</feature>
<protein>
    <submittedName>
        <fullName evidence="2">Uncharacterized protein</fullName>
    </submittedName>
</protein>
<feature type="transmembrane region" description="Helical" evidence="1">
    <location>
        <begin position="60"/>
        <end position="82"/>
    </location>
</feature>
<evidence type="ECO:0000313" key="2">
    <source>
        <dbReference type="EMBL" id="BCK83423.1"/>
    </source>
</evidence>
<sequence>MGTVLFGCLLSGALGTIVCIFLFIWKVFAKFNSKWFFAVFSFYLIILLASMYLFVNPYVYVDYILSLVVFVVLYIPCVWYSIYLNKCYYLSTPERKEKYMRRKEQLEEGRRKRKENEQLSMKIEKVFIIGNDSKSKTGSAASRAIVGDILAGGVGSIVGASTAKKSGMTKFLIKYADGHKTVETVKDNSIRFRELIKYVEM</sequence>